<organism evidence="2 3">
    <name type="scientific">Coprinellus micaceus</name>
    <name type="common">Glistening ink-cap mushroom</name>
    <name type="synonym">Coprinus micaceus</name>
    <dbReference type="NCBI Taxonomy" id="71717"/>
    <lineage>
        <taxon>Eukaryota</taxon>
        <taxon>Fungi</taxon>
        <taxon>Dikarya</taxon>
        <taxon>Basidiomycota</taxon>
        <taxon>Agaricomycotina</taxon>
        <taxon>Agaricomycetes</taxon>
        <taxon>Agaricomycetidae</taxon>
        <taxon>Agaricales</taxon>
        <taxon>Agaricineae</taxon>
        <taxon>Psathyrellaceae</taxon>
        <taxon>Coprinellus</taxon>
    </lineage>
</organism>
<evidence type="ECO:0000313" key="2">
    <source>
        <dbReference type="EMBL" id="TEB25606.1"/>
    </source>
</evidence>
<evidence type="ECO:0000256" key="1">
    <source>
        <dbReference type="SAM" id="MobiDB-lite"/>
    </source>
</evidence>
<gene>
    <name evidence="2" type="ORF">FA13DRAFT_1148910</name>
</gene>
<dbReference type="AlphaFoldDB" id="A0A4Y7SUR2"/>
<feature type="region of interest" description="Disordered" evidence="1">
    <location>
        <begin position="1"/>
        <end position="88"/>
    </location>
</feature>
<evidence type="ECO:0000313" key="3">
    <source>
        <dbReference type="Proteomes" id="UP000298030"/>
    </source>
</evidence>
<sequence length="135" mass="14694">MRTLDLGSPLLPPACSHSSLAPPEGSTVQPWTSSPTLERSTKQTPLSKLKPPGVSLSRRAPIPENRSTCNRTLSRSRQALLKPTSPPPVCATLSEEITSSPHYPGDAIQRQLKHGSLEGWKSGWAWGASWTFEVR</sequence>
<comment type="caution">
    <text evidence="2">The sequence shown here is derived from an EMBL/GenBank/DDBJ whole genome shotgun (WGS) entry which is preliminary data.</text>
</comment>
<feature type="compositionally biased region" description="Polar residues" evidence="1">
    <location>
        <begin position="26"/>
        <end position="46"/>
    </location>
</feature>
<dbReference type="EMBL" id="QPFP01000055">
    <property type="protein sequence ID" value="TEB25606.1"/>
    <property type="molecule type" value="Genomic_DNA"/>
</dbReference>
<feature type="compositionally biased region" description="Polar residues" evidence="1">
    <location>
        <begin position="65"/>
        <end position="77"/>
    </location>
</feature>
<reference evidence="2 3" key="1">
    <citation type="journal article" date="2019" name="Nat. Ecol. Evol.">
        <title>Megaphylogeny resolves global patterns of mushroom evolution.</title>
        <authorList>
            <person name="Varga T."/>
            <person name="Krizsan K."/>
            <person name="Foldi C."/>
            <person name="Dima B."/>
            <person name="Sanchez-Garcia M."/>
            <person name="Sanchez-Ramirez S."/>
            <person name="Szollosi G.J."/>
            <person name="Szarkandi J.G."/>
            <person name="Papp V."/>
            <person name="Albert L."/>
            <person name="Andreopoulos W."/>
            <person name="Angelini C."/>
            <person name="Antonin V."/>
            <person name="Barry K.W."/>
            <person name="Bougher N.L."/>
            <person name="Buchanan P."/>
            <person name="Buyck B."/>
            <person name="Bense V."/>
            <person name="Catcheside P."/>
            <person name="Chovatia M."/>
            <person name="Cooper J."/>
            <person name="Damon W."/>
            <person name="Desjardin D."/>
            <person name="Finy P."/>
            <person name="Geml J."/>
            <person name="Haridas S."/>
            <person name="Hughes K."/>
            <person name="Justo A."/>
            <person name="Karasinski D."/>
            <person name="Kautmanova I."/>
            <person name="Kiss B."/>
            <person name="Kocsube S."/>
            <person name="Kotiranta H."/>
            <person name="LaButti K.M."/>
            <person name="Lechner B.E."/>
            <person name="Liimatainen K."/>
            <person name="Lipzen A."/>
            <person name="Lukacs Z."/>
            <person name="Mihaltcheva S."/>
            <person name="Morgado L.N."/>
            <person name="Niskanen T."/>
            <person name="Noordeloos M.E."/>
            <person name="Ohm R.A."/>
            <person name="Ortiz-Santana B."/>
            <person name="Ovrebo C."/>
            <person name="Racz N."/>
            <person name="Riley R."/>
            <person name="Savchenko A."/>
            <person name="Shiryaev A."/>
            <person name="Soop K."/>
            <person name="Spirin V."/>
            <person name="Szebenyi C."/>
            <person name="Tomsovsky M."/>
            <person name="Tulloss R.E."/>
            <person name="Uehling J."/>
            <person name="Grigoriev I.V."/>
            <person name="Vagvolgyi C."/>
            <person name="Papp T."/>
            <person name="Martin F.M."/>
            <person name="Miettinen O."/>
            <person name="Hibbett D.S."/>
            <person name="Nagy L.G."/>
        </authorList>
    </citation>
    <scope>NUCLEOTIDE SEQUENCE [LARGE SCALE GENOMIC DNA]</scope>
    <source>
        <strain evidence="2 3">FP101781</strain>
    </source>
</reference>
<name>A0A4Y7SUR2_COPMI</name>
<keyword evidence="3" id="KW-1185">Reference proteome</keyword>
<accession>A0A4Y7SUR2</accession>
<dbReference type="Proteomes" id="UP000298030">
    <property type="component" value="Unassembled WGS sequence"/>
</dbReference>
<protein>
    <submittedName>
        <fullName evidence="2">Uncharacterized protein</fullName>
    </submittedName>
</protein>
<proteinExistence type="predicted"/>